<sequence>MILAAFGPTKLSLIEYISVGAVTAAYGFALTARHFFQTPSVSGYLSPLLIDSFIQEGEGV</sequence>
<protein>
    <submittedName>
        <fullName evidence="1">Uncharacterized protein</fullName>
    </submittedName>
</protein>
<dbReference type="Proteomes" id="UP000078354">
    <property type="component" value="Chromosome"/>
</dbReference>
<keyword evidence="2" id="KW-1185">Reference proteome</keyword>
<organism evidence="1 2">
    <name type="scientific">Pseudomonas silesiensis</name>
    <dbReference type="NCBI Taxonomy" id="1853130"/>
    <lineage>
        <taxon>Bacteria</taxon>
        <taxon>Pseudomonadati</taxon>
        <taxon>Pseudomonadota</taxon>
        <taxon>Gammaproteobacteria</taxon>
        <taxon>Pseudomonadales</taxon>
        <taxon>Pseudomonadaceae</taxon>
        <taxon>Pseudomonas</taxon>
    </lineage>
</organism>
<dbReference type="AlphaFoldDB" id="A0A191YUJ6"/>
<proteinExistence type="predicted"/>
<dbReference type="KEGG" id="psil:PMA3_15290"/>
<dbReference type="STRING" id="1853130.PMA3_15290"/>
<evidence type="ECO:0000313" key="2">
    <source>
        <dbReference type="Proteomes" id="UP000078354"/>
    </source>
</evidence>
<gene>
    <name evidence="1" type="ORF">PMA3_15290</name>
</gene>
<dbReference type="EMBL" id="CP014870">
    <property type="protein sequence ID" value="ANJ56434.1"/>
    <property type="molecule type" value="Genomic_DNA"/>
</dbReference>
<reference evidence="1 2" key="1">
    <citation type="journal article" date="2018" name="Syst. Appl. Microbiol.">
        <title>Pseudomonas silesiensis sp. nov. strain A3T isolated from a biological pesticide sewage treatment plant and analysis of the complete genome sequence.</title>
        <authorList>
            <person name="Kaminski M.A."/>
            <person name="Furmanczyk E.M."/>
            <person name="Sobczak A."/>
            <person name="Dziembowski A."/>
            <person name="Lipinski L."/>
        </authorList>
    </citation>
    <scope>NUCLEOTIDE SEQUENCE [LARGE SCALE GENOMIC DNA]</scope>
    <source>
        <strain evidence="1 2">A3</strain>
    </source>
</reference>
<name>A0A191YUJ6_9PSED</name>
<evidence type="ECO:0000313" key="1">
    <source>
        <dbReference type="EMBL" id="ANJ56434.1"/>
    </source>
</evidence>
<accession>A0A191YUJ6</accession>